<evidence type="ECO:0000313" key="1">
    <source>
        <dbReference type="EMBL" id="VGO11804.1"/>
    </source>
</evidence>
<sequence length="123" mass="13564">MAEEQSLENIQIDGANLWKEENYTDLQVGSIRKLIPIKLDGTEDEAREASWSATTNIMTPGGALPISGEIDASNLEEAVAKFPEAINAAIKQLQEDMIRMQQEQANQIITPDQLRGGKNDLII</sequence>
<keyword evidence="2" id="KW-1185">Reference proteome</keyword>
<evidence type="ECO:0000313" key="2">
    <source>
        <dbReference type="Proteomes" id="UP000366872"/>
    </source>
</evidence>
<accession>A0A6C2TWC7</accession>
<evidence type="ECO:0008006" key="3">
    <source>
        <dbReference type="Google" id="ProtNLM"/>
    </source>
</evidence>
<reference evidence="1 2" key="1">
    <citation type="submission" date="2019-04" db="EMBL/GenBank/DDBJ databases">
        <authorList>
            <person name="Van Vliet M D."/>
        </authorList>
    </citation>
    <scope>NUCLEOTIDE SEQUENCE [LARGE SCALE GENOMIC DNA]</scope>
    <source>
        <strain evidence="1 2">F1</strain>
    </source>
</reference>
<dbReference type="RefSeq" id="WP_136077523.1">
    <property type="nucleotide sequence ID" value="NZ_CAAHFG010000001.1"/>
</dbReference>
<protein>
    <recommendedName>
        <fullName evidence="3">Cytoplasmic protein</fullName>
    </recommendedName>
</protein>
<organism evidence="1 2">
    <name type="scientific">Pontiella desulfatans</name>
    <dbReference type="NCBI Taxonomy" id="2750659"/>
    <lineage>
        <taxon>Bacteria</taxon>
        <taxon>Pseudomonadati</taxon>
        <taxon>Kiritimatiellota</taxon>
        <taxon>Kiritimatiellia</taxon>
        <taxon>Kiritimatiellales</taxon>
        <taxon>Pontiellaceae</taxon>
        <taxon>Pontiella</taxon>
    </lineage>
</organism>
<dbReference type="AlphaFoldDB" id="A0A6C2TWC7"/>
<gene>
    <name evidence="1" type="ORF">PDESU_00351</name>
</gene>
<dbReference type="EMBL" id="CAAHFG010000001">
    <property type="protein sequence ID" value="VGO11804.1"/>
    <property type="molecule type" value="Genomic_DNA"/>
</dbReference>
<proteinExistence type="predicted"/>
<dbReference type="Proteomes" id="UP000366872">
    <property type="component" value="Unassembled WGS sequence"/>
</dbReference>
<name>A0A6C2TWC7_PONDE</name>